<dbReference type="Gene3D" id="1.20.80.10">
    <property type="match status" value="1"/>
</dbReference>
<evidence type="ECO:0000259" key="2">
    <source>
        <dbReference type="PROSITE" id="PS50057"/>
    </source>
</evidence>
<dbReference type="Gene3D" id="2.30.29.30">
    <property type="entry name" value="Pleckstrin-homology domain (PH domain)/Phosphotyrosine-binding domain (PTB)"/>
    <property type="match status" value="1"/>
</dbReference>
<dbReference type="PRINTS" id="PR00661">
    <property type="entry name" value="ERMFAMILY"/>
</dbReference>
<keyword evidence="1" id="KW-0472">Membrane</keyword>
<dbReference type="InterPro" id="IPR000299">
    <property type="entry name" value="FERM_domain"/>
</dbReference>
<dbReference type="PANTHER" id="PTHR23280">
    <property type="entry name" value="4.1 G PROTEIN"/>
    <property type="match status" value="1"/>
</dbReference>
<sequence length="509" mass="58093">MLKLGSRTNLEGEFQCKISLLDDTELSCDFKRDVKGQTVFDEVCKTLDLLEKDYFGLRFVDDAKQRHWLELNKSVIKQMKTLKPPYKLFFRVKFYAVDPSALHEEITRYQFFLQVKRDILHGRLLCTFNDLVELGAYIVQADIGDFDPDDHGENYVSEFRIVPKQADKLEKKITEIHKQLFGQVPSVAEKNFLAKVRGLDMYGVDPHPCKDQDNVQLYLGLTPIGVAIIREGRKCQDLFGKLVHYCNILAEVMKCTYEGKVFYVQIQREDRKANYGFRLPDPLACKHLWKCAVEHLAFYSHKGNTVSKPKRKAISPQRLFRRSKHKYSGPTHDQLIAESEKISRPEPQIKRAPSVRISRRIKVPSDSISESTGVLNLPNTPNGQASGEITPTSDAVLQKFETSVFPPSPPLEESVSSFEMTDAGSPSTVNHVGHHDVSPPNEVVTKRAPPAHVEVENYGFKMFIFIMFILALIMIPIAIVWETRKSYIKSTDAYKGLAKFVFRSVGYKI</sequence>
<dbReference type="InterPro" id="IPR018980">
    <property type="entry name" value="FERM_PH-like_C"/>
</dbReference>
<dbReference type="GO" id="GO:0008092">
    <property type="term" value="F:cytoskeletal protein binding"/>
    <property type="evidence" value="ECO:0007669"/>
    <property type="project" value="InterPro"/>
</dbReference>
<gene>
    <name evidence="3" type="primary">FRMD5</name>
    <name evidence="3" type="ORF">OS493_024855</name>
</gene>
<dbReference type="PANTHER" id="PTHR23280:SF32">
    <property type="entry name" value="FI22325P1"/>
    <property type="match status" value="1"/>
</dbReference>
<dbReference type="SMART" id="SM01196">
    <property type="entry name" value="FERM_C"/>
    <property type="match status" value="1"/>
</dbReference>
<dbReference type="InterPro" id="IPR014352">
    <property type="entry name" value="FERM/acyl-CoA-bd_prot_sf"/>
</dbReference>
<dbReference type="PROSITE" id="PS50057">
    <property type="entry name" value="FERM_3"/>
    <property type="match status" value="1"/>
</dbReference>
<dbReference type="AlphaFoldDB" id="A0A9W9YY46"/>
<dbReference type="OrthoDB" id="6266673at2759"/>
<keyword evidence="4" id="KW-1185">Reference proteome</keyword>
<dbReference type="SMART" id="SM01195">
    <property type="entry name" value="FA"/>
    <property type="match status" value="1"/>
</dbReference>
<proteinExistence type="predicted"/>
<dbReference type="InterPro" id="IPR019749">
    <property type="entry name" value="Band_41_domain"/>
</dbReference>
<dbReference type="Pfam" id="PF08736">
    <property type="entry name" value="FA"/>
    <property type="match status" value="1"/>
</dbReference>
<dbReference type="SMART" id="SM00295">
    <property type="entry name" value="B41"/>
    <property type="match status" value="1"/>
</dbReference>
<dbReference type="InterPro" id="IPR019748">
    <property type="entry name" value="FERM_central"/>
</dbReference>
<keyword evidence="1" id="KW-0812">Transmembrane</keyword>
<protein>
    <submittedName>
        <fullName evidence="3">FERM domain-containing protein 5</fullName>
    </submittedName>
</protein>
<dbReference type="GO" id="GO:0031032">
    <property type="term" value="P:actomyosin structure organization"/>
    <property type="evidence" value="ECO:0007669"/>
    <property type="project" value="TreeGrafter"/>
</dbReference>
<dbReference type="Pfam" id="PF09379">
    <property type="entry name" value="FERM_N"/>
    <property type="match status" value="1"/>
</dbReference>
<dbReference type="EMBL" id="MU826845">
    <property type="protein sequence ID" value="KAJ7371515.1"/>
    <property type="molecule type" value="Genomic_DNA"/>
</dbReference>
<feature type="transmembrane region" description="Helical" evidence="1">
    <location>
        <begin position="462"/>
        <end position="481"/>
    </location>
</feature>
<organism evidence="3 4">
    <name type="scientific">Desmophyllum pertusum</name>
    <dbReference type="NCBI Taxonomy" id="174260"/>
    <lineage>
        <taxon>Eukaryota</taxon>
        <taxon>Metazoa</taxon>
        <taxon>Cnidaria</taxon>
        <taxon>Anthozoa</taxon>
        <taxon>Hexacorallia</taxon>
        <taxon>Scleractinia</taxon>
        <taxon>Caryophylliina</taxon>
        <taxon>Caryophylliidae</taxon>
        <taxon>Desmophyllum</taxon>
    </lineage>
</organism>
<dbReference type="InterPro" id="IPR035963">
    <property type="entry name" value="FERM_2"/>
</dbReference>
<keyword evidence="1" id="KW-1133">Transmembrane helix</keyword>
<dbReference type="SUPFAM" id="SSF54236">
    <property type="entry name" value="Ubiquitin-like"/>
    <property type="match status" value="1"/>
</dbReference>
<dbReference type="Proteomes" id="UP001163046">
    <property type="component" value="Unassembled WGS sequence"/>
</dbReference>
<dbReference type="FunFam" id="3.10.20.90:FF:000002">
    <property type="entry name" value="Erythrocyte protein band 4.1-like 3"/>
    <property type="match status" value="1"/>
</dbReference>
<dbReference type="PROSITE" id="PS00660">
    <property type="entry name" value="FERM_1"/>
    <property type="match status" value="1"/>
</dbReference>
<dbReference type="InterPro" id="IPR011993">
    <property type="entry name" value="PH-like_dom_sf"/>
</dbReference>
<dbReference type="InterPro" id="IPR018979">
    <property type="entry name" value="FERM_N"/>
</dbReference>
<evidence type="ECO:0000313" key="4">
    <source>
        <dbReference type="Proteomes" id="UP001163046"/>
    </source>
</evidence>
<dbReference type="InterPro" id="IPR014847">
    <property type="entry name" value="FA"/>
</dbReference>
<dbReference type="FunFam" id="1.20.80.10:FF:000006">
    <property type="entry name" value="FERM domain-containing protein 5 isoform X1"/>
    <property type="match status" value="1"/>
</dbReference>
<reference evidence="3" key="1">
    <citation type="submission" date="2023-01" db="EMBL/GenBank/DDBJ databases">
        <title>Genome assembly of the deep-sea coral Lophelia pertusa.</title>
        <authorList>
            <person name="Herrera S."/>
            <person name="Cordes E."/>
        </authorList>
    </citation>
    <scope>NUCLEOTIDE SEQUENCE</scope>
    <source>
        <strain evidence="3">USNM1676648</strain>
        <tissue evidence="3">Polyp</tissue>
    </source>
</reference>
<dbReference type="SUPFAM" id="SSF50729">
    <property type="entry name" value="PH domain-like"/>
    <property type="match status" value="1"/>
</dbReference>
<dbReference type="Pfam" id="PF09380">
    <property type="entry name" value="FERM_C"/>
    <property type="match status" value="1"/>
</dbReference>
<dbReference type="CDD" id="cd14473">
    <property type="entry name" value="FERM_B-lobe"/>
    <property type="match status" value="1"/>
</dbReference>
<accession>A0A9W9YY46</accession>
<dbReference type="SUPFAM" id="SSF47031">
    <property type="entry name" value="Second domain of FERM"/>
    <property type="match status" value="1"/>
</dbReference>
<feature type="domain" description="FERM" evidence="2">
    <location>
        <begin position="14"/>
        <end position="303"/>
    </location>
</feature>
<name>A0A9W9YY46_9CNID</name>
<dbReference type="InterPro" id="IPR000798">
    <property type="entry name" value="Ez/rad/moesin-like"/>
</dbReference>
<dbReference type="PRINTS" id="PR00935">
    <property type="entry name" value="BAND41"/>
</dbReference>
<dbReference type="GO" id="GO:0005856">
    <property type="term" value="C:cytoskeleton"/>
    <property type="evidence" value="ECO:0007669"/>
    <property type="project" value="TreeGrafter"/>
</dbReference>
<dbReference type="InterPro" id="IPR029071">
    <property type="entry name" value="Ubiquitin-like_domsf"/>
</dbReference>
<dbReference type="Gene3D" id="3.10.20.90">
    <property type="entry name" value="Phosphatidylinositol 3-kinase Catalytic Subunit, Chain A, domain 1"/>
    <property type="match status" value="1"/>
</dbReference>
<dbReference type="InterPro" id="IPR019747">
    <property type="entry name" value="FERM_CS"/>
</dbReference>
<evidence type="ECO:0000256" key="1">
    <source>
        <dbReference type="SAM" id="Phobius"/>
    </source>
</evidence>
<dbReference type="Pfam" id="PF00373">
    <property type="entry name" value="FERM_M"/>
    <property type="match status" value="1"/>
</dbReference>
<evidence type="ECO:0000313" key="3">
    <source>
        <dbReference type="EMBL" id="KAJ7371515.1"/>
    </source>
</evidence>
<dbReference type="CDD" id="cd17102">
    <property type="entry name" value="FERM_F1_FRMD3"/>
    <property type="match status" value="1"/>
</dbReference>
<comment type="caution">
    <text evidence="3">The sequence shown here is derived from an EMBL/GenBank/DDBJ whole genome shotgun (WGS) entry which is preliminary data.</text>
</comment>